<gene>
    <name evidence="6" type="ORF">CYNAS_LOCUS14136</name>
</gene>
<comment type="similarity">
    <text evidence="1">Belongs to the peptidase C48 family.</text>
</comment>
<feature type="region of interest" description="Disordered" evidence="4">
    <location>
        <begin position="336"/>
        <end position="379"/>
    </location>
</feature>
<name>A0AA36H203_CYLNA</name>
<keyword evidence="2" id="KW-0645">Protease</keyword>
<dbReference type="Gene3D" id="3.40.395.10">
    <property type="entry name" value="Adenoviral Proteinase, Chain A"/>
    <property type="match status" value="1"/>
</dbReference>
<evidence type="ECO:0000313" key="6">
    <source>
        <dbReference type="EMBL" id="CAJ0602153.1"/>
    </source>
</evidence>
<dbReference type="GO" id="GO:0006508">
    <property type="term" value="P:proteolysis"/>
    <property type="evidence" value="ECO:0007669"/>
    <property type="project" value="UniProtKB-KW"/>
</dbReference>
<feature type="compositionally biased region" description="Polar residues" evidence="4">
    <location>
        <begin position="346"/>
        <end position="357"/>
    </location>
</feature>
<accession>A0AA36H203</accession>
<feature type="compositionally biased region" description="Basic and acidic residues" evidence="4">
    <location>
        <begin position="336"/>
        <end position="345"/>
    </location>
</feature>
<evidence type="ECO:0000256" key="4">
    <source>
        <dbReference type="SAM" id="MobiDB-lite"/>
    </source>
</evidence>
<dbReference type="Pfam" id="PF02902">
    <property type="entry name" value="Peptidase_C48"/>
    <property type="match status" value="1"/>
</dbReference>
<proteinExistence type="inferred from homology"/>
<evidence type="ECO:0000256" key="1">
    <source>
        <dbReference type="ARBA" id="ARBA00005234"/>
    </source>
</evidence>
<feature type="domain" description="Ubiquitin-like protease family profile" evidence="5">
    <location>
        <begin position="561"/>
        <end position="768"/>
    </location>
</feature>
<evidence type="ECO:0000313" key="7">
    <source>
        <dbReference type="Proteomes" id="UP001176961"/>
    </source>
</evidence>
<sequence length="823" mass="92179">MNYQQNIGRTCPPNTAKHGRSRSLAPMRQIIYTNQATNAPPVMQQPPPASRRVQATQPLYTAAPTYQGYARPGQPAMQSFYQMNSQPYPYRPTVYVAAPPGQIAGNYPRIDPCNIRPAYPQGYAARPPITPIVQREEKPPQILQATSSVPQSVREQPPAAVVFDGSGEEKQTVYSETDTEAGWIFLHMKAVLIGDIGFKPVNNLSISKGTISFGIAAPDANKNSVCVSVYIQDNHIARVVLCQCSRKSYLVVILLNDFGREQMRPKLTEPIKGYDIVCSLRPLDKQYSVSTIQSELGSCFGTKFRYKSLSDVDLNEDLVYSAILVERYARFLASKENREKKDEGSSKPNNSYDTSASNDNNLDDNNVKQNTGNDFGEKLEDYPQASTQSFHVSEPIQKNHCMTCSTAQPSSVEMTATSAHNTLQIGEPVIQEVAYGDLTNCAPGTGYNATVDYSSKENMLSDPDCDAILSYVNGTFEGVAVNNEASNSMSADDYQNMYLGSDAQIDDFPEDFLAPETTSASEDDTTKLSVPDVTETIQHELVDDDGSDKEEPTSIKFDGDVTVNLDSIRRCMPSGAFMTGSLATFYFKHYIPYVVLRNTCGRNQIIFYDSDCYTLIRRKCEKEIRDGTDKEITPEKAVAMFGRQKKKNKELLPFIMDLVRRELVVMPLFWDNHWMLGLLQMNPGGGKDSFSGRFIVVDSKFNDPINKEALARIAENMYYHIIMAIKAALVVSDRKCLTRFTLIRCDSLPCQTNNSDCGWFMCAFAEHFTKDIHWMGYSNEDVRHMSLAAEEEEKFYSRLTVMKEEIGAYMEKTAGRSLNFNYD</sequence>
<dbReference type="InterPro" id="IPR038765">
    <property type="entry name" value="Papain-like_cys_pep_sf"/>
</dbReference>
<keyword evidence="7" id="KW-1185">Reference proteome</keyword>
<reference evidence="6" key="1">
    <citation type="submission" date="2023-07" db="EMBL/GenBank/DDBJ databases">
        <authorList>
            <consortium name="CYATHOMIX"/>
        </authorList>
    </citation>
    <scope>NUCLEOTIDE SEQUENCE</scope>
    <source>
        <strain evidence="6">N/A</strain>
    </source>
</reference>
<dbReference type="InterPro" id="IPR003653">
    <property type="entry name" value="Peptidase_C48_C"/>
</dbReference>
<dbReference type="Proteomes" id="UP001176961">
    <property type="component" value="Unassembled WGS sequence"/>
</dbReference>
<dbReference type="AlphaFoldDB" id="A0AA36H203"/>
<dbReference type="PROSITE" id="PS50600">
    <property type="entry name" value="ULP_PROTEASE"/>
    <property type="match status" value="1"/>
</dbReference>
<dbReference type="EMBL" id="CATQJL010000305">
    <property type="protein sequence ID" value="CAJ0602153.1"/>
    <property type="molecule type" value="Genomic_DNA"/>
</dbReference>
<evidence type="ECO:0000256" key="3">
    <source>
        <dbReference type="ARBA" id="ARBA00022801"/>
    </source>
</evidence>
<organism evidence="6 7">
    <name type="scientific">Cylicocyclus nassatus</name>
    <name type="common">Nematode worm</name>
    <dbReference type="NCBI Taxonomy" id="53992"/>
    <lineage>
        <taxon>Eukaryota</taxon>
        <taxon>Metazoa</taxon>
        <taxon>Ecdysozoa</taxon>
        <taxon>Nematoda</taxon>
        <taxon>Chromadorea</taxon>
        <taxon>Rhabditida</taxon>
        <taxon>Rhabditina</taxon>
        <taxon>Rhabditomorpha</taxon>
        <taxon>Strongyloidea</taxon>
        <taxon>Strongylidae</taxon>
        <taxon>Cylicocyclus</taxon>
    </lineage>
</organism>
<feature type="region of interest" description="Disordered" evidence="4">
    <location>
        <begin position="1"/>
        <end position="22"/>
    </location>
</feature>
<dbReference type="GO" id="GO:0008234">
    <property type="term" value="F:cysteine-type peptidase activity"/>
    <property type="evidence" value="ECO:0007669"/>
    <property type="project" value="InterPro"/>
</dbReference>
<protein>
    <recommendedName>
        <fullName evidence="5">Ubiquitin-like protease family profile domain-containing protein</fullName>
    </recommendedName>
</protein>
<evidence type="ECO:0000256" key="2">
    <source>
        <dbReference type="ARBA" id="ARBA00022670"/>
    </source>
</evidence>
<dbReference type="SUPFAM" id="SSF54001">
    <property type="entry name" value="Cysteine proteinases"/>
    <property type="match status" value="1"/>
</dbReference>
<keyword evidence="3" id="KW-0378">Hydrolase</keyword>
<evidence type="ECO:0000259" key="5">
    <source>
        <dbReference type="PROSITE" id="PS50600"/>
    </source>
</evidence>
<comment type="caution">
    <text evidence="6">The sequence shown here is derived from an EMBL/GenBank/DDBJ whole genome shotgun (WGS) entry which is preliminary data.</text>
</comment>